<dbReference type="PANTHER" id="PTHR44688:SF16">
    <property type="entry name" value="DNA-BINDING TRANSCRIPTIONAL ACTIVATOR DEVR_DOSR"/>
    <property type="match status" value="1"/>
</dbReference>
<feature type="domain" description="HTH luxR-type" evidence="4">
    <location>
        <begin position="15"/>
        <end position="80"/>
    </location>
</feature>
<dbReference type="AlphaFoldDB" id="A0A7Z8K1A2"/>
<keyword evidence="1" id="KW-0805">Transcription regulation</keyword>
<comment type="caution">
    <text evidence="5">The sequence shown here is derived from an EMBL/GenBank/DDBJ whole genome shotgun (WGS) entry which is preliminary data.</text>
</comment>
<keyword evidence="3" id="KW-0804">Transcription</keyword>
<accession>A0A7Z8K1A2</accession>
<dbReference type="InterPro" id="IPR016032">
    <property type="entry name" value="Sig_transdc_resp-reg_C-effctor"/>
</dbReference>
<evidence type="ECO:0000256" key="1">
    <source>
        <dbReference type="ARBA" id="ARBA00023015"/>
    </source>
</evidence>
<name>A0A7Z8K1A2_9CELL</name>
<dbReference type="InterPro" id="IPR000792">
    <property type="entry name" value="Tscrpt_reg_LuxR_C"/>
</dbReference>
<dbReference type="SUPFAM" id="SSF46894">
    <property type="entry name" value="C-terminal effector domain of the bipartite response regulators"/>
    <property type="match status" value="1"/>
</dbReference>
<reference evidence="5 6" key="1">
    <citation type="submission" date="2019-05" db="EMBL/GenBank/DDBJ databases">
        <title>Genome sequence of Cellulomonas hominis strain CS1.</title>
        <authorList>
            <person name="Belmont J."/>
            <person name="Maclea K.S."/>
        </authorList>
    </citation>
    <scope>NUCLEOTIDE SEQUENCE [LARGE SCALE GENOMIC DNA]</scope>
    <source>
        <strain evidence="5 6">CS1</strain>
    </source>
</reference>
<dbReference type="GO" id="GO:0003677">
    <property type="term" value="F:DNA binding"/>
    <property type="evidence" value="ECO:0007669"/>
    <property type="project" value="UniProtKB-KW"/>
</dbReference>
<dbReference type="Pfam" id="PF00196">
    <property type="entry name" value="GerE"/>
    <property type="match status" value="1"/>
</dbReference>
<evidence type="ECO:0000256" key="2">
    <source>
        <dbReference type="ARBA" id="ARBA00023125"/>
    </source>
</evidence>
<proteinExistence type="predicted"/>
<evidence type="ECO:0000313" key="6">
    <source>
        <dbReference type="Proteomes" id="UP000308121"/>
    </source>
</evidence>
<dbReference type="Gene3D" id="1.10.10.10">
    <property type="entry name" value="Winged helix-like DNA-binding domain superfamily/Winged helix DNA-binding domain"/>
    <property type="match status" value="1"/>
</dbReference>
<organism evidence="5 6">
    <name type="scientific">Cellulomonas hominis</name>
    <dbReference type="NCBI Taxonomy" id="156981"/>
    <lineage>
        <taxon>Bacteria</taxon>
        <taxon>Bacillati</taxon>
        <taxon>Actinomycetota</taxon>
        <taxon>Actinomycetes</taxon>
        <taxon>Micrococcales</taxon>
        <taxon>Cellulomonadaceae</taxon>
        <taxon>Cellulomonas</taxon>
    </lineage>
</organism>
<evidence type="ECO:0000259" key="4">
    <source>
        <dbReference type="PROSITE" id="PS50043"/>
    </source>
</evidence>
<dbReference type="PANTHER" id="PTHR44688">
    <property type="entry name" value="DNA-BINDING TRANSCRIPTIONAL ACTIVATOR DEVR_DOSR"/>
    <property type="match status" value="1"/>
</dbReference>
<dbReference type="SMART" id="SM00421">
    <property type="entry name" value="HTH_LUXR"/>
    <property type="match status" value="1"/>
</dbReference>
<dbReference type="GO" id="GO:0006355">
    <property type="term" value="P:regulation of DNA-templated transcription"/>
    <property type="evidence" value="ECO:0007669"/>
    <property type="project" value="InterPro"/>
</dbReference>
<dbReference type="Proteomes" id="UP000308121">
    <property type="component" value="Unassembled WGS sequence"/>
</dbReference>
<dbReference type="InterPro" id="IPR036388">
    <property type="entry name" value="WH-like_DNA-bd_sf"/>
</dbReference>
<dbReference type="EMBL" id="SZYE01000015">
    <property type="protein sequence ID" value="TKR26802.1"/>
    <property type="molecule type" value="Genomic_DNA"/>
</dbReference>
<dbReference type="PRINTS" id="PR00038">
    <property type="entry name" value="HTHLUXR"/>
</dbReference>
<dbReference type="PROSITE" id="PS50043">
    <property type="entry name" value="HTH_LUXR_2"/>
    <property type="match status" value="1"/>
</dbReference>
<evidence type="ECO:0000313" key="5">
    <source>
        <dbReference type="EMBL" id="TKR26802.1"/>
    </source>
</evidence>
<keyword evidence="2" id="KW-0238">DNA-binding</keyword>
<evidence type="ECO:0000256" key="3">
    <source>
        <dbReference type="ARBA" id="ARBA00023163"/>
    </source>
</evidence>
<dbReference type="OrthoDB" id="134985at2"/>
<gene>
    <name evidence="5" type="ORF">FA014_03895</name>
</gene>
<protein>
    <submittedName>
        <fullName evidence="5">Helix-turn-helix transcriptional regulator</fullName>
    </submittedName>
</protein>
<dbReference type="CDD" id="cd06170">
    <property type="entry name" value="LuxR_C_like"/>
    <property type="match status" value="1"/>
</dbReference>
<sequence>MVTRLLVAEHEAPTPRASAWDLTPRERDVLACLRSSLTSEEIAGSLFLSVNTVKTHMRAIYRKLGVGGRRDAVRTAVQRGLL</sequence>